<dbReference type="GO" id="GO:0016491">
    <property type="term" value="F:oxidoreductase activity"/>
    <property type="evidence" value="ECO:0007669"/>
    <property type="project" value="UniProtKB-KW"/>
</dbReference>
<comment type="similarity">
    <text evidence="1 5">Belongs to the iron/ascorbate-dependent oxidoreductase family.</text>
</comment>
<dbReference type="EMBL" id="KE345769">
    <property type="protein sequence ID" value="EXC14805.1"/>
    <property type="molecule type" value="Genomic_DNA"/>
</dbReference>
<dbReference type="InterPro" id="IPR005123">
    <property type="entry name" value="Oxoglu/Fe-dep_dioxygenase_dom"/>
</dbReference>
<evidence type="ECO:0000256" key="3">
    <source>
        <dbReference type="ARBA" id="ARBA00022896"/>
    </source>
</evidence>
<protein>
    <submittedName>
        <fullName evidence="7">Protein SRG1</fullName>
    </submittedName>
</protein>
<reference evidence="8" key="1">
    <citation type="submission" date="2013-01" db="EMBL/GenBank/DDBJ databases">
        <title>Draft Genome Sequence of a Mulberry Tree, Morus notabilis C.K. Schneid.</title>
        <authorList>
            <person name="He N."/>
            <person name="Zhao S."/>
        </authorList>
    </citation>
    <scope>NUCLEOTIDE SEQUENCE</scope>
</reference>
<dbReference type="FunFam" id="2.60.120.330:FF:000079">
    <property type="entry name" value="Protein SRG1"/>
    <property type="match status" value="1"/>
</dbReference>
<evidence type="ECO:0000259" key="6">
    <source>
        <dbReference type="PROSITE" id="PS51471"/>
    </source>
</evidence>
<dbReference type="Pfam" id="PF14226">
    <property type="entry name" value="DIOX_N"/>
    <property type="match status" value="1"/>
</dbReference>
<evidence type="ECO:0000256" key="4">
    <source>
        <dbReference type="ARBA" id="ARBA00023004"/>
    </source>
</evidence>
<keyword evidence="5" id="KW-0560">Oxidoreductase</keyword>
<evidence type="ECO:0000256" key="1">
    <source>
        <dbReference type="ARBA" id="ARBA00008056"/>
    </source>
</evidence>
<evidence type="ECO:0000313" key="7">
    <source>
        <dbReference type="EMBL" id="EXC14805.1"/>
    </source>
</evidence>
<organism evidence="7 8">
    <name type="scientific">Morus notabilis</name>
    <dbReference type="NCBI Taxonomy" id="981085"/>
    <lineage>
        <taxon>Eukaryota</taxon>
        <taxon>Viridiplantae</taxon>
        <taxon>Streptophyta</taxon>
        <taxon>Embryophyta</taxon>
        <taxon>Tracheophyta</taxon>
        <taxon>Spermatophyta</taxon>
        <taxon>Magnoliopsida</taxon>
        <taxon>eudicotyledons</taxon>
        <taxon>Gunneridae</taxon>
        <taxon>Pentapetalae</taxon>
        <taxon>rosids</taxon>
        <taxon>fabids</taxon>
        <taxon>Rosales</taxon>
        <taxon>Moraceae</taxon>
        <taxon>Moreae</taxon>
        <taxon>Morus</taxon>
    </lineage>
</organism>
<evidence type="ECO:0000256" key="5">
    <source>
        <dbReference type="RuleBase" id="RU003682"/>
    </source>
</evidence>
<gene>
    <name evidence="7" type="ORF">L484_009459</name>
</gene>
<dbReference type="SUPFAM" id="SSF51197">
    <property type="entry name" value="Clavaminate synthase-like"/>
    <property type="match status" value="1"/>
</dbReference>
<dbReference type="GO" id="GO:0046872">
    <property type="term" value="F:metal ion binding"/>
    <property type="evidence" value="ECO:0007669"/>
    <property type="project" value="UniProtKB-KW"/>
</dbReference>
<dbReference type="eggNOG" id="KOG0143">
    <property type="taxonomic scope" value="Eukaryota"/>
</dbReference>
<keyword evidence="4 5" id="KW-0408">Iron</keyword>
<dbReference type="Pfam" id="PF03171">
    <property type="entry name" value="2OG-FeII_Oxy"/>
    <property type="match status" value="1"/>
</dbReference>
<dbReference type="InterPro" id="IPR044861">
    <property type="entry name" value="IPNS-like_FE2OG_OXY"/>
</dbReference>
<dbReference type="PANTHER" id="PTHR47991">
    <property type="entry name" value="OXOGLUTARATE/IRON-DEPENDENT DIOXYGENASE"/>
    <property type="match status" value="1"/>
</dbReference>
<evidence type="ECO:0000313" key="8">
    <source>
        <dbReference type="Proteomes" id="UP000030645"/>
    </source>
</evidence>
<dbReference type="InterPro" id="IPR050295">
    <property type="entry name" value="Plant_2OG-oxidoreductases"/>
</dbReference>
<dbReference type="GO" id="GO:0031418">
    <property type="term" value="F:L-ascorbic acid binding"/>
    <property type="evidence" value="ECO:0007669"/>
    <property type="project" value="UniProtKB-KW"/>
</dbReference>
<proteinExistence type="inferred from homology"/>
<keyword evidence="8" id="KW-1185">Reference proteome</keyword>
<accession>W9SKZ9</accession>
<dbReference type="Gene3D" id="2.60.120.330">
    <property type="entry name" value="B-lactam Antibiotic, Isopenicillin N Synthase, Chain"/>
    <property type="match status" value="1"/>
</dbReference>
<name>W9SKZ9_9ROSA</name>
<evidence type="ECO:0000256" key="2">
    <source>
        <dbReference type="ARBA" id="ARBA00022723"/>
    </source>
</evidence>
<dbReference type="PROSITE" id="PS51471">
    <property type="entry name" value="FE2OG_OXY"/>
    <property type="match status" value="1"/>
</dbReference>
<dbReference type="STRING" id="981085.W9SKZ9"/>
<keyword evidence="3" id="KW-0847">Vitamin C</keyword>
<dbReference type="AlphaFoldDB" id="W9SKZ9"/>
<keyword evidence="2 5" id="KW-0479">Metal-binding</keyword>
<dbReference type="Proteomes" id="UP000030645">
    <property type="component" value="Unassembled WGS sequence"/>
</dbReference>
<dbReference type="InterPro" id="IPR026992">
    <property type="entry name" value="DIOX_N"/>
</dbReference>
<sequence length="268" mass="30299">MSHLSSEVPVINLSLLSKGNKEELMKLDLACKEWGFFQAIKNASAEFFALPLEEKNNISMPPDDVQGYGHAYVVSEEQTLDWSDALMMLVYPSRFRKLRFWPTEPKGYKQTIETYSTEVKKVAVELLGSLSLIMGMEKGALLELHKELGQALRVNYYPPCRMPDSVLGISPHSDAGTITILMQEDDVVGLQILHRGGWVPVNPLPNSLVVNVGDIIEILSNGKYKKYRAQSCDKPQQNKVRYGDYLRQSMKMKHDGKDHTHMAKIESQ</sequence>
<feature type="domain" description="Fe2OG dioxygenase" evidence="6">
    <location>
        <begin position="147"/>
        <end position="268"/>
    </location>
</feature>
<dbReference type="InterPro" id="IPR027443">
    <property type="entry name" value="IPNS-like_sf"/>
</dbReference>